<feature type="coiled-coil region" evidence="1">
    <location>
        <begin position="48"/>
        <end position="83"/>
    </location>
</feature>
<accession>A0A7W4PJ18</accession>
<gene>
    <name evidence="3" type="ORF">HLH44_21080</name>
</gene>
<evidence type="ECO:0000256" key="1">
    <source>
        <dbReference type="SAM" id="Coils"/>
    </source>
</evidence>
<keyword evidence="2" id="KW-0472">Membrane</keyword>
<organism evidence="3 4">
    <name type="scientific">Gluconacetobacter dulcium</name>
    <dbReference type="NCBI Taxonomy" id="2729096"/>
    <lineage>
        <taxon>Bacteria</taxon>
        <taxon>Pseudomonadati</taxon>
        <taxon>Pseudomonadota</taxon>
        <taxon>Alphaproteobacteria</taxon>
        <taxon>Acetobacterales</taxon>
        <taxon>Acetobacteraceae</taxon>
        <taxon>Gluconacetobacter</taxon>
    </lineage>
</organism>
<dbReference type="EMBL" id="JABEQP010000038">
    <property type="protein sequence ID" value="MBB2199882.1"/>
    <property type="molecule type" value="Genomic_DNA"/>
</dbReference>
<dbReference type="Proteomes" id="UP000530320">
    <property type="component" value="Unassembled WGS sequence"/>
</dbReference>
<keyword evidence="1" id="KW-0175">Coiled coil</keyword>
<keyword evidence="2" id="KW-1133">Transmembrane helix</keyword>
<evidence type="ECO:0000313" key="4">
    <source>
        <dbReference type="Proteomes" id="UP000530320"/>
    </source>
</evidence>
<protein>
    <submittedName>
        <fullName evidence="3">Uncharacterized protein</fullName>
    </submittedName>
</protein>
<keyword evidence="2" id="KW-0812">Transmembrane</keyword>
<evidence type="ECO:0000256" key="2">
    <source>
        <dbReference type="SAM" id="Phobius"/>
    </source>
</evidence>
<reference evidence="3 4" key="1">
    <citation type="submission" date="2020-04" db="EMBL/GenBank/DDBJ databases">
        <title>Description of novel Gluconacetobacter.</title>
        <authorList>
            <person name="Sombolestani A."/>
        </authorList>
    </citation>
    <scope>NUCLEOTIDE SEQUENCE [LARGE SCALE GENOMIC DNA]</scope>
    <source>
        <strain evidence="3 4">LMG 22058</strain>
    </source>
</reference>
<name>A0A7W4PJ18_9PROT</name>
<sequence length="265" mass="30923">MMENLWNIMGVSTPAVTVIIFASIAFFGRESFKSILQSEVSRSLEDYKKAIQRELSEFVSSLKREENKELAKLTGEITRATEEFKTVTGRSLDRKIRFNQKEYEGLSECWINLRTTFEVIAKIGREPLSLPDVDGMNEFQLSQYLSFLNLDADQREIVKSSDQKTQKLFDVLNDINSKIIKSHCDVFLNSIYKYQIFFDEAIYGDFYDLFVISENIWLKKNQIANPFISAKTKQENRNYISQNIETNIRQKMSPLLEKIKTKLEK</sequence>
<comment type="caution">
    <text evidence="3">The sequence shown here is derived from an EMBL/GenBank/DDBJ whole genome shotgun (WGS) entry which is preliminary data.</text>
</comment>
<evidence type="ECO:0000313" key="3">
    <source>
        <dbReference type="EMBL" id="MBB2199882.1"/>
    </source>
</evidence>
<feature type="transmembrane region" description="Helical" evidence="2">
    <location>
        <begin position="6"/>
        <end position="27"/>
    </location>
</feature>
<dbReference type="AlphaFoldDB" id="A0A7W4PJ18"/>
<proteinExistence type="predicted"/>
<dbReference type="RefSeq" id="WP_183010777.1">
    <property type="nucleotide sequence ID" value="NZ_JABEQP010000038.1"/>
</dbReference>